<keyword evidence="3 4" id="KW-0456">Lyase</keyword>
<dbReference type="PANTHER" id="PTHR12599:SF0">
    <property type="entry name" value="PTERIN-4-ALPHA-CARBINOLAMINE DEHYDRATASE"/>
    <property type="match status" value="1"/>
</dbReference>
<evidence type="ECO:0000256" key="1">
    <source>
        <dbReference type="ARBA" id="ARBA00001554"/>
    </source>
</evidence>
<evidence type="ECO:0000256" key="3">
    <source>
        <dbReference type="ARBA" id="ARBA00023239"/>
    </source>
</evidence>
<keyword evidence="6" id="KW-1185">Reference proteome</keyword>
<dbReference type="PANTHER" id="PTHR12599">
    <property type="entry name" value="PTERIN-4-ALPHA-CARBINOLAMINE DEHYDRATASE"/>
    <property type="match status" value="1"/>
</dbReference>
<dbReference type="SUPFAM" id="SSF55248">
    <property type="entry name" value="PCD-like"/>
    <property type="match status" value="1"/>
</dbReference>
<gene>
    <name evidence="5" type="ORF">ACFQS8_02015</name>
</gene>
<proteinExistence type="inferred from homology"/>
<evidence type="ECO:0000313" key="6">
    <source>
        <dbReference type="Proteomes" id="UP001596492"/>
    </source>
</evidence>
<dbReference type="Pfam" id="PF01329">
    <property type="entry name" value="Pterin_4a"/>
    <property type="match status" value="1"/>
</dbReference>
<dbReference type="Proteomes" id="UP001596492">
    <property type="component" value="Unassembled WGS sequence"/>
</dbReference>
<evidence type="ECO:0000313" key="5">
    <source>
        <dbReference type="EMBL" id="MFC7290379.1"/>
    </source>
</evidence>
<evidence type="ECO:0000256" key="4">
    <source>
        <dbReference type="HAMAP-Rule" id="MF_00434"/>
    </source>
</evidence>
<dbReference type="InterPro" id="IPR036428">
    <property type="entry name" value="PCD_sf"/>
</dbReference>
<dbReference type="EC" id="4.2.1.96" evidence="4"/>
<name>A0ABW2IH80_9PROT</name>
<organism evidence="5 6">
    <name type="scientific">Hirschia litorea</name>
    <dbReference type="NCBI Taxonomy" id="1199156"/>
    <lineage>
        <taxon>Bacteria</taxon>
        <taxon>Pseudomonadati</taxon>
        <taxon>Pseudomonadota</taxon>
        <taxon>Alphaproteobacteria</taxon>
        <taxon>Hyphomonadales</taxon>
        <taxon>Hyphomonadaceae</taxon>
        <taxon>Hirschia</taxon>
    </lineage>
</organism>
<comment type="caution">
    <text evidence="5">The sequence shown here is derived from an EMBL/GenBank/DDBJ whole genome shotgun (WGS) entry which is preliminary data.</text>
</comment>
<reference evidence="6" key="1">
    <citation type="journal article" date="2019" name="Int. J. Syst. Evol. Microbiol.">
        <title>The Global Catalogue of Microorganisms (GCM) 10K type strain sequencing project: providing services to taxonomists for standard genome sequencing and annotation.</title>
        <authorList>
            <consortium name="The Broad Institute Genomics Platform"/>
            <consortium name="The Broad Institute Genome Sequencing Center for Infectious Disease"/>
            <person name="Wu L."/>
            <person name="Ma J."/>
        </authorList>
    </citation>
    <scope>NUCLEOTIDE SEQUENCE [LARGE SCALE GENOMIC DNA]</scope>
    <source>
        <strain evidence="6">CCUG 51308</strain>
    </source>
</reference>
<comment type="catalytic activity">
    <reaction evidence="1 4">
        <text>(4aS,6R)-4a-hydroxy-L-erythro-5,6,7,8-tetrahydrobiopterin = (6R)-L-erythro-6,7-dihydrobiopterin + H2O</text>
        <dbReference type="Rhea" id="RHEA:11920"/>
        <dbReference type="ChEBI" id="CHEBI:15377"/>
        <dbReference type="ChEBI" id="CHEBI:15642"/>
        <dbReference type="ChEBI" id="CHEBI:43120"/>
        <dbReference type="EC" id="4.2.1.96"/>
    </reaction>
</comment>
<dbReference type="HAMAP" id="MF_00434">
    <property type="entry name" value="Pterin_4_alpha"/>
    <property type="match status" value="1"/>
</dbReference>
<evidence type="ECO:0000256" key="2">
    <source>
        <dbReference type="ARBA" id="ARBA00006472"/>
    </source>
</evidence>
<dbReference type="EMBL" id="JBHTBR010000002">
    <property type="protein sequence ID" value="MFC7290379.1"/>
    <property type="molecule type" value="Genomic_DNA"/>
</dbReference>
<protein>
    <recommendedName>
        <fullName evidence="4">Putative pterin-4-alpha-carbinolamine dehydratase</fullName>
        <shortName evidence="4">PHS</shortName>
        <ecNumber evidence="4">4.2.1.96</ecNumber>
    </recommendedName>
    <alternativeName>
        <fullName evidence="4">4-alpha-hydroxy-tetrahydropterin dehydratase</fullName>
    </alternativeName>
    <alternativeName>
        <fullName evidence="4">Pterin carbinolamine dehydratase</fullName>
        <shortName evidence="4">PCD</shortName>
    </alternativeName>
</protein>
<dbReference type="Gene3D" id="3.30.1360.20">
    <property type="entry name" value="Transcriptional coactivator/pterin dehydratase"/>
    <property type="match status" value="1"/>
</dbReference>
<comment type="similarity">
    <text evidence="2 4">Belongs to the pterin-4-alpha-carbinolamine dehydratase family.</text>
</comment>
<dbReference type="InterPro" id="IPR001533">
    <property type="entry name" value="Pterin_deHydtase"/>
</dbReference>
<dbReference type="RefSeq" id="WP_382165221.1">
    <property type="nucleotide sequence ID" value="NZ_JBHTBR010000002.1"/>
</dbReference>
<sequence length="99" mass="11494">MQKYDSEQIAAFTSRFPRWNLSEDGKSVSTSFKLKNFVDAWSFMSAIAITAETQNHHPEWFNVYGNVDIRLTTHDADGLSERDEKLAEFIEETAKRFEI</sequence>
<dbReference type="NCBIfam" id="NF002018">
    <property type="entry name" value="PRK00823.1-3"/>
    <property type="match status" value="1"/>
</dbReference>
<accession>A0ABW2IH80</accession>
<dbReference type="GO" id="GO:0008124">
    <property type="term" value="F:4-alpha-hydroxytetrahydrobiopterin dehydratase activity"/>
    <property type="evidence" value="ECO:0007669"/>
    <property type="project" value="UniProtKB-EC"/>
</dbReference>